<reference evidence="1 2" key="1">
    <citation type="submission" date="2017-07" db="EMBL/GenBank/DDBJ databases">
        <authorList>
            <person name="Sun Z.S."/>
            <person name="Albrecht U."/>
            <person name="Echele G."/>
            <person name="Lee C.C."/>
        </authorList>
    </citation>
    <scope>NUCLEOTIDE SEQUENCE [LARGE SCALE GENOMIC DNA]</scope>
    <source>
        <strain evidence="1 2">CGMCC 1.12672</strain>
    </source>
</reference>
<name>A0A285QZF4_9SPHN</name>
<organism evidence="1 2">
    <name type="scientific">Sphingomonas guangdongensis</name>
    <dbReference type="NCBI Taxonomy" id="1141890"/>
    <lineage>
        <taxon>Bacteria</taxon>
        <taxon>Pseudomonadati</taxon>
        <taxon>Pseudomonadota</taxon>
        <taxon>Alphaproteobacteria</taxon>
        <taxon>Sphingomonadales</taxon>
        <taxon>Sphingomonadaceae</taxon>
        <taxon>Sphingomonas</taxon>
    </lineage>
</organism>
<dbReference type="RefSeq" id="WP_097064204.1">
    <property type="nucleotide sequence ID" value="NZ_OBMI01000002.1"/>
</dbReference>
<dbReference type="OrthoDB" id="7450571at2"/>
<accession>A0A285QZF4</accession>
<proteinExistence type="predicted"/>
<dbReference type="Proteomes" id="UP000219494">
    <property type="component" value="Unassembled WGS sequence"/>
</dbReference>
<dbReference type="AlphaFoldDB" id="A0A285QZF4"/>
<dbReference type="EMBL" id="OBMI01000002">
    <property type="protein sequence ID" value="SOB87300.1"/>
    <property type="molecule type" value="Genomic_DNA"/>
</dbReference>
<protein>
    <submittedName>
        <fullName evidence="1">Uncharacterized protein</fullName>
    </submittedName>
</protein>
<evidence type="ECO:0000313" key="2">
    <source>
        <dbReference type="Proteomes" id="UP000219494"/>
    </source>
</evidence>
<evidence type="ECO:0000313" key="1">
    <source>
        <dbReference type="EMBL" id="SOB87300.1"/>
    </source>
</evidence>
<sequence>MDIAHTTPVERIARVLAGNDHSANAAGVERSASPAVEETWQAYRQQALSVLKTLREPSQGMAAVGDPAVWERMVLQAIAEAEQDSREPVGAAYSEAFND</sequence>
<keyword evidence="2" id="KW-1185">Reference proteome</keyword>
<gene>
    <name evidence="1" type="ORF">SAMN06297144_2428</name>
</gene>